<comment type="similarity">
    <text evidence="1">Belongs to the peptidase S1C family.</text>
</comment>
<dbReference type="InterPro" id="IPR036034">
    <property type="entry name" value="PDZ_sf"/>
</dbReference>
<evidence type="ECO:0000256" key="3">
    <source>
        <dbReference type="ARBA" id="ARBA00022801"/>
    </source>
</evidence>
<dbReference type="PROSITE" id="PS50106">
    <property type="entry name" value="PDZ"/>
    <property type="match status" value="1"/>
</dbReference>
<dbReference type="PANTHER" id="PTHR43343">
    <property type="entry name" value="PEPTIDASE S12"/>
    <property type="match status" value="1"/>
</dbReference>
<feature type="region of interest" description="Disordered" evidence="5">
    <location>
        <begin position="188"/>
        <end position="207"/>
    </location>
</feature>
<feature type="compositionally biased region" description="Gly residues" evidence="5">
    <location>
        <begin position="49"/>
        <end position="63"/>
    </location>
</feature>
<dbReference type="InterPro" id="IPR043504">
    <property type="entry name" value="Peptidase_S1_PA_chymotrypsin"/>
</dbReference>
<feature type="region of interest" description="Disordered" evidence="5">
    <location>
        <begin position="1"/>
        <end position="136"/>
    </location>
</feature>
<evidence type="ECO:0000256" key="1">
    <source>
        <dbReference type="ARBA" id="ARBA00010541"/>
    </source>
</evidence>
<evidence type="ECO:0000256" key="6">
    <source>
        <dbReference type="SAM" id="Phobius"/>
    </source>
</evidence>
<dbReference type="AlphaFoldDB" id="A0A6L9SGH4"/>
<keyword evidence="3" id="KW-0378">Hydrolase</keyword>
<sequence>MNETSHGTPENRPDHDPSTQPQEQGSSTELGTSAGQGSSAEQSSSAEQGGNGPGGRSQAGGTGWSNSPGAQGPPPPWQPRPAAPAAPGTPPPAQPPAGHEHAGAAAAPGGAPGPHQSGPHQSGAGPAYGDAQSTSTHDTAVFSAPAGNQSPSRQGRGRMLLAGLALGAVLGGGTGAGVAVWLTDSADDEPARSSLEQTTDTASDEPQATPLDSVEAVASQVTPSVVTINVGAGPFGQTAGGTGVIISSDGEIMTNNHVVQAASGGQGQIEVTFSDGSTAPAEIIGTDPETDLAVIQAQDVSDLTPADLGSSGQLAVGEQVVAIGAPLGLDSTVTAGIVSALNRPIVAGEQQGEQTYHQAIQTDAPINRGNSGGPLVNMAGEVIGINSSILTTGSDAGSIGLGFAIPVDLARPIVEELIETGEATHARIGISVGEPQDGTAGALVAGVEPNSSAEEAGLQEGDIITAINDERVGDAVSLIAATRSYRPGDDVTLTYLRDGEEQTVELTLSSDAEIT</sequence>
<keyword evidence="2" id="KW-0645">Protease</keyword>
<dbReference type="EMBL" id="JAAGOA010000031">
    <property type="protein sequence ID" value="NEE04239.1"/>
    <property type="molecule type" value="Genomic_DNA"/>
</dbReference>
<gene>
    <name evidence="8" type="ORF">G1H10_29125</name>
</gene>
<dbReference type="Gene3D" id="2.30.42.10">
    <property type="match status" value="1"/>
</dbReference>
<feature type="compositionally biased region" description="Pro residues" evidence="5">
    <location>
        <begin position="71"/>
        <end position="95"/>
    </location>
</feature>
<keyword evidence="9" id="KW-1185">Reference proteome</keyword>
<dbReference type="InterPro" id="IPR001478">
    <property type="entry name" value="PDZ"/>
</dbReference>
<dbReference type="PANTHER" id="PTHR43343:SF3">
    <property type="entry name" value="PROTEASE DO-LIKE 8, CHLOROPLASTIC"/>
    <property type="match status" value="1"/>
</dbReference>
<evidence type="ECO:0000256" key="2">
    <source>
        <dbReference type="ARBA" id="ARBA00022670"/>
    </source>
</evidence>
<dbReference type="SUPFAM" id="SSF50494">
    <property type="entry name" value="Trypsin-like serine proteases"/>
    <property type="match status" value="1"/>
</dbReference>
<comment type="caution">
    <text evidence="8">The sequence shown here is derived from an EMBL/GenBank/DDBJ whole genome shotgun (WGS) entry which is preliminary data.</text>
</comment>
<feature type="compositionally biased region" description="Low complexity" evidence="5">
    <location>
        <begin position="33"/>
        <end position="48"/>
    </location>
</feature>
<feature type="domain" description="PDZ" evidence="7">
    <location>
        <begin position="417"/>
        <end position="499"/>
    </location>
</feature>
<dbReference type="InterPro" id="IPR001940">
    <property type="entry name" value="Peptidase_S1C"/>
</dbReference>
<dbReference type="PRINTS" id="PR00834">
    <property type="entry name" value="PROTEASES2C"/>
</dbReference>
<evidence type="ECO:0000256" key="4">
    <source>
        <dbReference type="ARBA" id="ARBA00022825"/>
    </source>
</evidence>
<dbReference type="GO" id="GO:0006508">
    <property type="term" value="P:proteolysis"/>
    <property type="evidence" value="ECO:0007669"/>
    <property type="project" value="UniProtKB-KW"/>
</dbReference>
<keyword evidence="6" id="KW-1133">Transmembrane helix</keyword>
<evidence type="ECO:0000313" key="8">
    <source>
        <dbReference type="EMBL" id="NEE04239.1"/>
    </source>
</evidence>
<dbReference type="SMART" id="SM00228">
    <property type="entry name" value="PDZ"/>
    <property type="match status" value="1"/>
</dbReference>
<dbReference type="GO" id="GO:0004252">
    <property type="term" value="F:serine-type endopeptidase activity"/>
    <property type="evidence" value="ECO:0007669"/>
    <property type="project" value="InterPro"/>
</dbReference>
<evidence type="ECO:0000256" key="5">
    <source>
        <dbReference type="SAM" id="MobiDB-lite"/>
    </source>
</evidence>
<dbReference type="InterPro" id="IPR009003">
    <property type="entry name" value="Peptidase_S1_PA"/>
</dbReference>
<feature type="compositionally biased region" description="Low complexity" evidence="5">
    <location>
        <begin position="103"/>
        <end position="120"/>
    </location>
</feature>
<dbReference type="RefSeq" id="WP_163744609.1">
    <property type="nucleotide sequence ID" value="NZ_JAAGOA010000031.1"/>
</dbReference>
<name>A0A6L9SGH4_9ACTN</name>
<dbReference type="SUPFAM" id="SSF50156">
    <property type="entry name" value="PDZ domain-like"/>
    <property type="match status" value="1"/>
</dbReference>
<feature type="compositionally biased region" description="Polar residues" evidence="5">
    <location>
        <begin position="18"/>
        <end position="31"/>
    </location>
</feature>
<proteinExistence type="inferred from homology"/>
<dbReference type="InterPro" id="IPR051201">
    <property type="entry name" value="Chloro_Bact_Ser_Proteases"/>
</dbReference>
<organism evidence="8 9">
    <name type="scientific">Phytoactinopolyspora halotolerans</name>
    <dbReference type="NCBI Taxonomy" id="1981512"/>
    <lineage>
        <taxon>Bacteria</taxon>
        <taxon>Bacillati</taxon>
        <taxon>Actinomycetota</taxon>
        <taxon>Actinomycetes</taxon>
        <taxon>Jiangellales</taxon>
        <taxon>Jiangellaceae</taxon>
        <taxon>Phytoactinopolyspora</taxon>
    </lineage>
</organism>
<protein>
    <submittedName>
        <fullName evidence="8">PDZ domain-containing protein</fullName>
    </submittedName>
</protein>
<accession>A0A6L9SGH4</accession>
<feature type="transmembrane region" description="Helical" evidence="6">
    <location>
        <begin position="159"/>
        <end position="182"/>
    </location>
</feature>
<keyword evidence="4" id="KW-0720">Serine protease</keyword>
<feature type="compositionally biased region" description="Polar residues" evidence="5">
    <location>
        <begin position="194"/>
        <end position="206"/>
    </location>
</feature>
<evidence type="ECO:0000313" key="9">
    <source>
        <dbReference type="Proteomes" id="UP000475214"/>
    </source>
</evidence>
<dbReference type="Proteomes" id="UP000475214">
    <property type="component" value="Unassembled WGS sequence"/>
</dbReference>
<keyword evidence="6" id="KW-0472">Membrane</keyword>
<dbReference type="Gene3D" id="2.40.10.10">
    <property type="entry name" value="Trypsin-like serine proteases"/>
    <property type="match status" value="2"/>
</dbReference>
<keyword evidence="6" id="KW-0812">Transmembrane</keyword>
<dbReference type="Pfam" id="PF13180">
    <property type="entry name" value="PDZ_2"/>
    <property type="match status" value="1"/>
</dbReference>
<evidence type="ECO:0000259" key="7">
    <source>
        <dbReference type="PROSITE" id="PS50106"/>
    </source>
</evidence>
<dbReference type="FunFam" id="2.40.10.10:FF:000001">
    <property type="entry name" value="Periplasmic serine protease DegS"/>
    <property type="match status" value="1"/>
</dbReference>
<dbReference type="Pfam" id="PF13365">
    <property type="entry name" value="Trypsin_2"/>
    <property type="match status" value="1"/>
</dbReference>
<reference evidence="8 9" key="1">
    <citation type="submission" date="2020-02" db="EMBL/GenBank/DDBJ databases">
        <authorList>
            <person name="Li X.-J."/>
            <person name="Han X.-M."/>
        </authorList>
    </citation>
    <scope>NUCLEOTIDE SEQUENCE [LARGE SCALE GENOMIC DNA]</scope>
    <source>
        <strain evidence="8 9">CCTCC AB 2017055</strain>
    </source>
</reference>